<dbReference type="GeneID" id="106000811"/>
<reference evidence="5" key="1">
    <citation type="submission" date="2025-08" db="UniProtKB">
        <authorList>
            <consortium name="RefSeq"/>
        </authorList>
    </citation>
    <scope>IDENTIFICATION</scope>
    <source>
        <tissue evidence="5">Kidney</tissue>
    </source>
</reference>
<accession>A0A1S3GRH4</accession>
<evidence type="ECO:0000313" key="5">
    <source>
        <dbReference type="RefSeq" id="XP_012891498.1"/>
    </source>
</evidence>
<dbReference type="Proteomes" id="UP000081671">
    <property type="component" value="Unplaced"/>
</dbReference>
<dbReference type="PANTHER" id="PTHR14224:SF24">
    <property type="entry name" value="MELANOMA ANTIGEN PREFERENTIALLY EXPRESSED IN TUMORS"/>
    <property type="match status" value="1"/>
</dbReference>
<dbReference type="PIRSF" id="PIRSF038286">
    <property type="entry name" value="PRAME"/>
    <property type="match status" value="1"/>
</dbReference>
<evidence type="ECO:0000256" key="2">
    <source>
        <dbReference type="ARBA" id="ARBA00022614"/>
    </source>
</evidence>
<dbReference type="GO" id="GO:0043066">
    <property type="term" value="P:negative regulation of apoptotic process"/>
    <property type="evidence" value="ECO:0007669"/>
    <property type="project" value="InterPro"/>
</dbReference>
<evidence type="ECO:0000313" key="4">
    <source>
        <dbReference type="Proteomes" id="UP000081671"/>
    </source>
</evidence>
<evidence type="ECO:0000256" key="1">
    <source>
        <dbReference type="ARBA" id="ARBA00009608"/>
    </source>
</evidence>
<dbReference type="AlphaFoldDB" id="A0A1S3GRH4"/>
<dbReference type="KEGG" id="dord:106000811"/>
<comment type="similarity">
    <text evidence="1">Belongs to the PRAME family.</text>
</comment>
<gene>
    <name evidence="5" type="primary">LOC106000811</name>
</gene>
<dbReference type="InParanoid" id="A0A1S3GRH4"/>
<dbReference type="PANTHER" id="PTHR14224">
    <property type="entry name" value="SIMILAR TO PREFERENTIALLY EXPRESSED ANTIGEN IN MELANOMA-LIKE 3"/>
    <property type="match status" value="1"/>
</dbReference>
<proteinExistence type="inferred from homology"/>
<keyword evidence="2" id="KW-0433">Leucine-rich repeat</keyword>
<dbReference type="GO" id="GO:0008284">
    <property type="term" value="P:positive regulation of cell population proliferation"/>
    <property type="evidence" value="ECO:0007669"/>
    <property type="project" value="InterPro"/>
</dbReference>
<dbReference type="SUPFAM" id="SSF52047">
    <property type="entry name" value="RNI-like"/>
    <property type="match status" value="1"/>
</dbReference>
<sequence>MSVCGPPRLLELAVQSLLKDEALAIAALELLPMELFPPLFVAAYSGRQSETLKAIVQAWPFVCLPLGALMKEKQFHQENFQAVLSGLDALLSQEVRPRRWRLQVLDLRKNAHQNFWTVWSDTRASLCSLMVSEDTRPVKTKKKVNGSRIRAEQALVPVEVFIDLSLKKGSCDQLLTSLFEKVKQKKGLLHLCCKKLSIFRVPLQNIKLLVKMIRLDSVQDLEVSCTWTLSNLGNFAPHLGQMCDLHRLVLSYIHISPYTSQEEEEHCVHQFSSQFLSLHHLQELCLDSIPFLQGRLHHVLRCLMSSLKILWITNCLLLESDLMYLSQCPNISELKDLDLSGVNLTSISLEPLQDLLERVSTTLQTLGLIDCGIVDHQLTVILPSLSHCSQLTALKLYGNPISMSMLKNLQCQNIRLINLSYMLYPGPLESDQDIPSNFHLERFAHLHNKLKWMLHELGHANMDWFSSNPCHHCGDSTFYDP</sequence>
<organism evidence="4 5">
    <name type="scientific">Dipodomys ordii</name>
    <name type="common">Ord's kangaroo rat</name>
    <dbReference type="NCBI Taxonomy" id="10020"/>
    <lineage>
        <taxon>Eukaryota</taxon>
        <taxon>Metazoa</taxon>
        <taxon>Chordata</taxon>
        <taxon>Craniata</taxon>
        <taxon>Vertebrata</taxon>
        <taxon>Euteleostomi</taxon>
        <taxon>Mammalia</taxon>
        <taxon>Eutheria</taxon>
        <taxon>Euarchontoglires</taxon>
        <taxon>Glires</taxon>
        <taxon>Rodentia</taxon>
        <taxon>Castorimorpha</taxon>
        <taxon>Heteromyidae</taxon>
        <taxon>Dipodomyinae</taxon>
        <taxon>Dipodomys</taxon>
    </lineage>
</organism>
<dbReference type="GO" id="GO:0005737">
    <property type="term" value="C:cytoplasm"/>
    <property type="evidence" value="ECO:0007669"/>
    <property type="project" value="TreeGrafter"/>
</dbReference>
<dbReference type="GO" id="GO:0045892">
    <property type="term" value="P:negative regulation of DNA-templated transcription"/>
    <property type="evidence" value="ECO:0007669"/>
    <property type="project" value="InterPro"/>
</dbReference>
<protein>
    <submittedName>
        <fullName evidence="5">Melanoma antigen preferentially expressed in tumors-like</fullName>
    </submittedName>
</protein>
<dbReference type="GO" id="GO:0045596">
    <property type="term" value="P:negative regulation of cell differentiation"/>
    <property type="evidence" value="ECO:0007669"/>
    <property type="project" value="InterPro"/>
</dbReference>
<dbReference type="InterPro" id="IPR032675">
    <property type="entry name" value="LRR_dom_sf"/>
</dbReference>
<dbReference type="Gene3D" id="3.80.10.10">
    <property type="entry name" value="Ribonuclease Inhibitor"/>
    <property type="match status" value="1"/>
</dbReference>
<keyword evidence="4" id="KW-1185">Reference proteome</keyword>
<dbReference type="FunFam" id="3.80.10.10:FF:000354">
    <property type="entry name" value="Melanoma antigen preferentially expressed in tumors"/>
    <property type="match status" value="1"/>
</dbReference>
<dbReference type="OrthoDB" id="9709435at2759"/>
<dbReference type="InterPro" id="IPR050694">
    <property type="entry name" value="LRRC14/PRAME"/>
</dbReference>
<dbReference type="RefSeq" id="XP_012891498.1">
    <property type="nucleotide sequence ID" value="XM_013036044.1"/>
</dbReference>
<name>A0A1S3GRH4_DIPOR</name>
<keyword evidence="3" id="KW-0677">Repeat</keyword>
<dbReference type="InterPro" id="IPR026271">
    <property type="entry name" value="PRAME"/>
</dbReference>
<evidence type="ECO:0000256" key="3">
    <source>
        <dbReference type="ARBA" id="ARBA00022737"/>
    </source>
</evidence>